<dbReference type="SMART" id="SM00297">
    <property type="entry name" value="BROMO"/>
    <property type="match status" value="2"/>
</dbReference>
<dbReference type="InterPro" id="IPR052060">
    <property type="entry name" value="Bromo_WD_repeat"/>
</dbReference>
<dbReference type="InterPro" id="IPR018359">
    <property type="entry name" value="Bromodomain_CS"/>
</dbReference>
<accession>A0ABM4BLA3</accession>
<keyword evidence="5" id="KW-1185">Reference proteome</keyword>
<evidence type="ECO:0000256" key="3">
    <source>
        <dbReference type="SAM" id="MobiDB-lite"/>
    </source>
</evidence>
<dbReference type="InterPro" id="IPR036427">
    <property type="entry name" value="Bromodomain-like_sf"/>
</dbReference>
<proteinExistence type="predicted"/>
<organism evidence="5 6">
    <name type="scientific">Hydra vulgaris</name>
    <name type="common">Hydra</name>
    <name type="synonym">Hydra attenuata</name>
    <dbReference type="NCBI Taxonomy" id="6087"/>
    <lineage>
        <taxon>Eukaryota</taxon>
        <taxon>Metazoa</taxon>
        <taxon>Cnidaria</taxon>
        <taxon>Hydrozoa</taxon>
        <taxon>Hydroidolina</taxon>
        <taxon>Anthoathecata</taxon>
        <taxon>Aplanulata</taxon>
        <taxon>Hydridae</taxon>
        <taxon>Hydra</taxon>
    </lineage>
</organism>
<protein>
    <submittedName>
        <fullName evidence="6">PH-interacting protein-like isoform X1</fullName>
    </submittedName>
</protein>
<feature type="domain" description="Bromo" evidence="4">
    <location>
        <begin position="596"/>
        <end position="666"/>
    </location>
</feature>
<dbReference type="Gene3D" id="2.30.30.1040">
    <property type="match status" value="1"/>
</dbReference>
<evidence type="ECO:0000313" key="6">
    <source>
        <dbReference type="RefSeq" id="XP_065649846.1"/>
    </source>
</evidence>
<dbReference type="InterPro" id="IPR001487">
    <property type="entry name" value="Bromodomain"/>
</dbReference>
<feature type="region of interest" description="Disordered" evidence="3">
    <location>
        <begin position="544"/>
        <end position="575"/>
    </location>
</feature>
<evidence type="ECO:0000259" key="4">
    <source>
        <dbReference type="PROSITE" id="PS50014"/>
    </source>
</evidence>
<feature type="compositionally biased region" description="Acidic residues" evidence="3">
    <location>
        <begin position="547"/>
        <end position="561"/>
    </location>
</feature>
<dbReference type="Proteomes" id="UP001652625">
    <property type="component" value="Chromosome 03"/>
</dbReference>
<keyword evidence="1 2" id="KW-0103">Bromodomain</keyword>
<feature type="compositionally biased region" description="Low complexity" evidence="3">
    <location>
        <begin position="129"/>
        <end position="139"/>
    </location>
</feature>
<dbReference type="RefSeq" id="XP_065649846.1">
    <property type="nucleotide sequence ID" value="XM_065793774.1"/>
</dbReference>
<sequence length="905" mass="105002">MKFSEEIPDDNRNLRSVSGRGCGRTRLSKVRVPVSYVRASAMGTFDHVISSSGRKVMNINEDVSVVSESEPEDWQGESSDLTVDSDWIDERLISKEQNELAPHKRRKKEIFSSDVEDNDKLELDVISIESSSDTHTSESSESEENVNDKTETVVVKISKRVNRGKQKASRTCLPEKVFHKKSKKEICTHKANPLQENIEEYLQFHQPTEWILSTHSKKFPYFPQIGDEVYYLWQGHKLYVKQVIELNEYEIQDSRQAYCKYSLAPAELCKLVGISYDVHPTKLCSLKLELIGKKKLSGRKQTIHVRFHDMPNVVDFLVLKHIYEESLMHYWKEGVRFRCIIDDKWYFGSITNNSPFEEDFPNSSFLSLTVEWDSGESERVSPWDLEKIPEDCDIVNDDPLTEKDKVLYMYKPNKTDWPYESFEDLLSRVRKGINDLMMMDFALPFFCTINTLQYPTYWSIVAFPTDLQTIKSRLENRFYRRIDALLWEIRQIKTNAVKFNEQDSAIIIDAAYLVKLLCKFCKDPIITNIRSLCKSIPHVYETKEQNFEESEDENDEDDAYESDVPCASSEQCSSGVSTHADEDWKREAKSLLEFIALKDDAAPFREPVDTEQFPDYLSVIHDPIDLSTIRQRLDSNQYDDAESFIRDFQLIFKNAKTYTVNRRSAIFKMTLRLSALFDARCHAVIDACTRSHENIHSTREKSKKKANCIKISDSSEDELHSSTRPIKNYKKNISPKRNIHISPVECTGKSLLKSAATTQNGVLHVTRSMNSYINKDSNDRNLSSEENVIPNILKRTRNSKRRSRVRKCYGYDSDENLEYLTKKTSLKPSLKRRNVAKVDKKPNKKLKLKQNIILQKRSSCRSKSAVNYCEEEFDVFDQISDKETRTDLNDDKSFTESNEDSEESS</sequence>
<name>A0ABM4BLA3_HYDVU</name>
<dbReference type="InterPro" id="IPR057451">
    <property type="entry name" value="BRWD/PHIP_AD"/>
</dbReference>
<evidence type="ECO:0000256" key="2">
    <source>
        <dbReference type="PROSITE-ProRule" id="PRU00035"/>
    </source>
</evidence>
<reference evidence="6" key="1">
    <citation type="submission" date="2025-08" db="UniProtKB">
        <authorList>
            <consortium name="RefSeq"/>
        </authorList>
    </citation>
    <scope>IDENTIFICATION</scope>
</reference>
<evidence type="ECO:0000313" key="5">
    <source>
        <dbReference type="Proteomes" id="UP001652625"/>
    </source>
</evidence>
<gene>
    <name evidence="6" type="primary">LOC136078294</name>
</gene>
<feature type="region of interest" description="Disordered" evidence="3">
    <location>
        <begin position="129"/>
        <end position="149"/>
    </location>
</feature>
<evidence type="ECO:0000256" key="1">
    <source>
        <dbReference type="ARBA" id="ARBA00023117"/>
    </source>
</evidence>
<dbReference type="PANTHER" id="PTHR16266:SF17">
    <property type="entry name" value="BRWD3"/>
    <property type="match status" value="1"/>
</dbReference>
<feature type="domain" description="Bromo" evidence="4">
    <location>
        <begin position="437"/>
        <end position="507"/>
    </location>
</feature>
<feature type="compositionally biased region" description="Basic and acidic residues" evidence="3">
    <location>
        <begin position="884"/>
        <end position="894"/>
    </location>
</feature>
<feature type="region of interest" description="Disordered" evidence="3">
    <location>
        <begin position="884"/>
        <end position="905"/>
    </location>
</feature>
<dbReference type="PRINTS" id="PR00503">
    <property type="entry name" value="BROMODOMAIN"/>
</dbReference>
<dbReference type="PROSITE" id="PS00633">
    <property type="entry name" value="BROMODOMAIN_1"/>
    <property type="match status" value="1"/>
</dbReference>
<dbReference type="PROSITE" id="PS50014">
    <property type="entry name" value="BROMODOMAIN_2"/>
    <property type="match status" value="2"/>
</dbReference>
<dbReference type="Pfam" id="PF00439">
    <property type="entry name" value="Bromodomain"/>
    <property type="match status" value="2"/>
</dbReference>
<dbReference type="PANTHER" id="PTHR16266">
    <property type="entry name" value="WD REPEAT DOMAIN 9"/>
    <property type="match status" value="1"/>
</dbReference>
<dbReference type="Pfam" id="PF25313">
    <property type="entry name" value="BRWD_AD"/>
    <property type="match status" value="1"/>
</dbReference>
<dbReference type="GeneID" id="136078294"/>
<dbReference type="SUPFAM" id="SSF47370">
    <property type="entry name" value="Bromodomain"/>
    <property type="match status" value="2"/>
</dbReference>
<dbReference type="Gene3D" id="1.20.920.10">
    <property type="entry name" value="Bromodomain-like"/>
    <property type="match status" value="2"/>
</dbReference>